<keyword evidence="3" id="KW-0349">Heme</keyword>
<organism evidence="11 12">
    <name type="scientific">Fusarium mexicanum</name>
    <dbReference type="NCBI Taxonomy" id="751941"/>
    <lineage>
        <taxon>Eukaryota</taxon>
        <taxon>Fungi</taxon>
        <taxon>Dikarya</taxon>
        <taxon>Ascomycota</taxon>
        <taxon>Pezizomycotina</taxon>
        <taxon>Sordariomycetes</taxon>
        <taxon>Hypocreomycetidae</taxon>
        <taxon>Hypocreales</taxon>
        <taxon>Nectriaceae</taxon>
        <taxon>Fusarium</taxon>
        <taxon>Fusarium fujikuroi species complex</taxon>
    </lineage>
</organism>
<dbReference type="PROSITE" id="PS50181">
    <property type="entry name" value="FBOX"/>
    <property type="match status" value="1"/>
</dbReference>
<evidence type="ECO:0000256" key="1">
    <source>
        <dbReference type="ARBA" id="ARBA00001971"/>
    </source>
</evidence>
<keyword evidence="5" id="KW-0560">Oxidoreductase</keyword>
<dbReference type="GO" id="GO:0020037">
    <property type="term" value="F:heme binding"/>
    <property type="evidence" value="ECO:0007669"/>
    <property type="project" value="InterPro"/>
</dbReference>
<keyword evidence="7" id="KW-0503">Monooxygenase</keyword>
<evidence type="ECO:0000256" key="4">
    <source>
        <dbReference type="ARBA" id="ARBA00022723"/>
    </source>
</evidence>
<feature type="compositionally biased region" description="Acidic residues" evidence="8">
    <location>
        <begin position="637"/>
        <end position="654"/>
    </location>
</feature>
<reference evidence="11 12" key="1">
    <citation type="submission" date="2020-05" db="EMBL/GenBank/DDBJ databases">
        <title>Identification and distribution of gene clusters putatively required for synthesis of sphingolipid metabolism inhibitors in phylogenetically diverse species of the filamentous fungus Fusarium.</title>
        <authorList>
            <person name="Kim H.-S."/>
            <person name="Busman M."/>
            <person name="Brown D.W."/>
            <person name="Divon H."/>
            <person name="Uhlig S."/>
            <person name="Proctor R.H."/>
        </authorList>
    </citation>
    <scope>NUCLEOTIDE SEQUENCE [LARGE SCALE GENOMIC DNA]</scope>
    <source>
        <strain evidence="11 12">NRRL 53147</strain>
    </source>
</reference>
<dbReference type="GO" id="GO:0032259">
    <property type="term" value="P:methylation"/>
    <property type="evidence" value="ECO:0007669"/>
    <property type="project" value="UniProtKB-KW"/>
</dbReference>
<dbReference type="InterPro" id="IPR050121">
    <property type="entry name" value="Cytochrome_P450_monoxygenase"/>
</dbReference>
<evidence type="ECO:0000313" key="12">
    <source>
        <dbReference type="Proteomes" id="UP000522262"/>
    </source>
</evidence>
<evidence type="ECO:0000256" key="2">
    <source>
        <dbReference type="ARBA" id="ARBA00010617"/>
    </source>
</evidence>
<evidence type="ECO:0000313" key="11">
    <source>
        <dbReference type="EMBL" id="KAF5557537.1"/>
    </source>
</evidence>
<keyword evidence="9" id="KW-0812">Transmembrane</keyword>
<dbReference type="Gene3D" id="1.10.630.10">
    <property type="entry name" value="Cytochrome P450"/>
    <property type="match status" value="1"/>
</dbReference>
<evidence type="ECO:0000256" key="5">
    <source>
        <dbReference type="ARBA" id="ARBA00023002"/>
    </source>
</evidence>
<evidence type="ECO:0000256" key="9">
    <source>
        <dbReference type="SAM" id="Phobius"/>
    </source>
</evidence>
<keyword evidence="11" id="KW-0489">Methyltransferase</keyword>
<dbReference type="PRINTS" id="PR00463">
    <property type="entry name" value="EP450I"/>
</dbReference>
<evidence type="ECO:0000256" key="3">
    <source>
        <dbReference type="ARBA" id="ARBA00022617"/>
    </source>
</evidence>
<dbReference type="InterPro" id="IPR001810">
    <property type="entry name" value="F-box_dom"/>
</dbReference>
<feature type="transmembrane region" description="Helical" evidence="9">
    <location>
        <begin position="35"/>
        <end position="55"/>
    </location>
</feature>
<evidence type="ECO:0000256" key="6">
    <source>
        <dbReference type="ARBA" id="ARBA00023004"/>
    </source>
</evidence>
<proteinExistence type="inferred from homology"/>
<feature type="transmembrane region" description="Helical" evidence="9">
    <location>
        <begin position="6"/>
        <end position="23"/>
    </location>
</feature>
<evidence type="ECO:0000256" key="8">
    <source>
        <dbReference type="SAM" id="MobiDB-lite"/>
    </source>
</evidence>
<dbReference type="CDD" id="cd11061">
    <property type="entry name" value="CYP67-like"/>
    <property type="match status" value="1"/>
</dbReference>
<dbReference type="PANTHER" id="PTHR24305:SF187">
    <property type="entry name" value="P450, PUTATIVE (EUROFUNG)-RELATED"/>
    <property type="match status" value="1"/>
</dbReference>
<dbReference type="GO" id="GO:0004497">
    <property type="term" value="F:monooxygenase activity"/>
    <property type="evidence" value="ECO:0007669"/>
    <property type="project" value="UniProtKB-KW"/>
</dbReference>
<dbReference type="AlphaFoldDB" id="A0A8H5JMK9"/>
<protein>
    <submittedName>
        <fullName evidence="11">Pisatin demethylase cytochrome P450</fullName>
    </submittedName>
</protein>
<dbReference type="PANTHER" id="PTHR24305">
    <property type="entry name" value="CYTOCHROME P450"/>
    <property type="match status" value="1"/>
</dbReference>
<dbReference type="GO" id="GO:0005506">
    <property type="term" value="F:iron ion binding"/>
    <property type="evidence" value="ECO:0007669"/>
    <property type="project" value="InterPro"/>
</dbReference>
<accession>A0A8H5JMK9</accession>
<dbReference type="GO" id="GO:0016705">
    <property type="term" value="F:oxidoreductase activity, acting on paired donors, with incorporation or reduction of molecular oxygen"/>
    <property type="evidence" value="ECO:0007669"/>
    <property type="project" value="InterPro"/>
</dbReference>
<dbReference type="InterPro" id="IPR001128">
    <property type="entry name" value="Cyt_P450"/>
</dbReference>
<keyword evidence="9" id="KW-0472">Membrane</keyword>
<dbReference type="SUPFAM" id="SSF81383">
    <property type="entry name" value="F-box domain"/>
    <property type="match status" value="1"/>
</dbReference>
<dbReference type="Proteomes" id="UP000522262">
    <property type="component" value="Unassembled WGS sequence"/>
</dbReference>
<dbReference type="InterPro" id="IPR002401">
    <property type="entry name" value="Cyt_P450_E_grp-I"/>
</dbReference>
<dbReference type="InterPro" id="IPR036396">
    <property type="entry name" value="Cyt_P450_sf"/>
</dbReference>
<keyword evidence="6" id="KW-0408">Iron</keyword>
<name>A0A8H5JMK9_9HYPO</name>
<gene>
    <name evidence="11" type="ORF">FMEXI_701</name>
</gene>
<comment type="caution">
    <text evidence="11">The sequence shown here is derived from an EMBL/GenBank/DDBJ whole genome shotgun (WGS) entry which is preliminary data.</text>
</comment>
<dbReference type="GO" id="GO:0008168">
    <property type="term" value="F:methyltransferase activity"/>
    <property type="evidence" value="ECO:0007669"/>
    <property type="project" value="UniProtKB-KW"/>
</dbReference>
<feature type="region of interest" description="Disordered" evidence="8">
    <location>
        <begin position="603"/>
        <end position="681"/>
    </location>
</feature>
<comment type="similarity">
    <text evidence="2">Belongs to the cytochrome P450 family.</text>
</comment>
<sequence>MYPTLLAIGTGASSGILAHILIFRNGEWDLYTIKILQGLLMVFGLLTLSFMRLGATEAGSPYSFLESVIASMYMVLFLVSETFCSIFIYRTSFFHRLYKFPGPFMARVSNLYLTKRSVSSFQLYREIQDLHRRYGDIVRVGKWQRLLHILMDKGPWYSIEQPAISLHMSRDKNDHSRRRRAWDRAFSSKALRNYEPRVVKYTIQLLDRLEQSQDIPIDIAKWFKFYSFDTMGDLAFGQSFNMLTDGVKHPFMALVESHMLMAGTFSQLIWMFPLFRAMPFLGREDAIFQKWLETQVRHQEQNKPDLPNIFSWLLEDYKSQLYPKNQDWLNLQADIQLIVVAGSDTTSATITCLFFSLAINKNACVRLQEEIDDLFSRSSEPNHSSFSKLTYLQACIDETLRLFPPVPSGLQRMAPAEGLQVGDLFIPGDTIVTVPSYTLYRDERYFTAPDDFVPERWTTKPDMVRDVSVFAPFSVGKQLGLMEIGYATCMILHRFDIHLSGENTASKSTFLRGLRDHFTLDAPKLKVYQHLLVLPLISSRSLFYCIMYSFSCQICGVDMAIARIRTPDEPPSAAWNLEGADYVGFRKWPHQDQFEDKDSLQCVTEDRGPAKPPEVDAWPDQDDEDDPDWAPDAQSSSDEEPLEYDSGWETESEDIEAKASSTSDEEDSDYSNDAPDQYPLTDLYTCEFPDRLPHGTWHNGLAYYTGDRKHPEKWSLLNPDDSNVPSEHVASPSCQSLQGINGHVLSVAQMKNCRNVRFLVPKPSRWKADLSDQLLDGSSEDIFYVSGESSGSNMIEGRRFRGIHSLYPPRHGLQEISTSWVYVDEGCMVCQELDYSLVPLPVHSYCLDMYAKTSVRRLGHVDLNGLWHWREMRNMPASYGLEDRIPEPIRKQIHLPELQRARTQWDYPWLHIPGDEWLVANPVEVPGISRVLESCMKELCLKGYAQQTTGLLALPAEIIHHILSFLVISDVENTAKACRAMFMLAQPTFRETILRHMPWLWEVLESNEYPASRDCLPTWDPLCPLGIPPPTFPIGLESEEEEEDRWEPILFENPDMEQVCKATKTVNRQRREEIIAPYHEKLKVLLQDWHSFRRNVEVWIHGKGERRDMNWRRVWFLFNPATSPLPGIRNRVRIWEDCKTIMDFVALAREEDMGERHKELKAKILDFVDENSYALPDTVPDVPSWLQAY</sequence>
<evidence type="ECO:0000259" key="10">
    <source>
        <dbReference type="PROSITE" id="PS50181"/>
    </source>
</evidence>
<keyword evidence="4" id="KW-0479">Metal-binding</keyword>
<feature type="compositionally biased region" description="Acidic residues" evidence="8">
    <location>
        <begin position="617"/>
        <end position="629"/>
    </location>
</feature>
<comment type="cofactor">
    <cofactor evidence="1">
        <name>heme</name>
        <dbReference type="ChEBI" id="CHEBI:30413"/>
    </cofactor>
</comment>
<dbReference type="EMBL" id="JAAOAM010000019">
    <property type="protein sequence ID" value="KAF5557537.1"/>
    <property type="molecule type" value="Genomic_DNA"/>
</dbReference>
<dbReference type="InterPro" id="IPR036047">
    <property type="entry name" value="F-box-like_dom_sf"/>
</dbReference>
<feature type="transmembrane region" description="Helical" evidence="9">
    <location>
        <begin position="67"/>
        <end position="89"/>
    </location>
</feature>
<keyword evidence="12" id="KW-1185">Reference proteome</keyword>
<evidence type="ECO:0000256" key="7">
    <source>
        <dbReference type="ARBA" id="ARBA00023033"/>
    </source>
</evidence>
<dbReference type="Pfam" id="PF00067">
    <property type="entry name" value="p450"/>
    <property type="match status" value="1"/>
</dbReference>
<dbReference type="SUPFAM" id="SSF48264">
    <property type="entry name" value="Cytochrome P450"/>
    <property type="match status" value="1"/>
</dbReference>
<feature type="domain" description="F-box" evidence="10">
    <location>
        <begin position="948"/>
        <end position="997"/>
    </location>
</feature>
<keyword evidence="11" id="KW-0808">Transferase</keyword>
<keyword evidence="9" id="KW-1133">Transmembrane helix</keyword>